<evidence type="ECO:0000256" key="5">
    <source>
        <dbReference type="ARBA" id="ARBA00023136"/>
    </source>
</evidence>
<dbReference type="Pfam" id="PF04024">
    <property type="entry name" value="PspC"/>
    <property type="match status" value="2"/>
</dbReference>
<feature type="compositionally biased region" description="Low complexity" evidence="6">
    <location>
        <begin position="97"/>
        <end position="125"/>
    </location>
</feature>
<reference evidence="9 10" key="1">
    <citation type="submission" date="2017-11" db="EMBL/GenBank/DDBJ databases">
        <title>Infants hospitalized years apart are colonized by the same room-sourced microbial strains.</title>
        <authorList>
            <person name="Brooks B."/>
            <person name="Olm M.R."/>
            <person name="Firek B.A."/>
            <person name="Baker R."/>
            <person name="Thomas B.C."/>
            <person name="Morowitz M.J."/>
            <person name="Banfield J.F."/>
        </authorList>
    </citation>
    <scope>NUCLEOTIDE SEQUENCE [LARGE SCALE GENOMIC DNA]</scope>
    <source>
        <strain evidence="9">S2_009_000_R2_76</strain>
    </source>
</reference>
<proteinExistence type="predicted"/>
<feature type="domain" description="Phage shock protein PspC N-terminal" evidence="8">
    <location>
        <begin position="128"/>
        <end position="181"/>
    </location>
</feature>
<sequence length="336" mass="37649">NFQGSIIPIEETAYEILQGYSESLRRHFANEEGRDEIINDIETRISELFSETLKKGTTCITDNDVNAVIDSMGRPEEFDVDGDIGIDTNKAREEQVNSNSTENTASSTTQTNTTSNQDSNNTSEQTGRRLYRDENHKILGGVCSGIANYFGIDPVIMRIVAIIFFGAAFIPYIVIWMVVPSSATKVIGSPRKRLFRDMDNKKISGVCAGLAQYFGINVRIVRILFLLPFISIAFKMQNMFGWSFPHFLSLSFSPAATISYIVLSILVPAAKSASDKLEMKGQPVDLNSIKNTVQNDLNDFKDKAQKWGDDLKNKSKNWSSESQEKMKDWGDKFNES</sequence>
<evidence type="ECO:0000256" key="2">
    <source>
        <dbReference type="ARBA" id="ARBA00022475"/>
    </source>
</evidence>
<comment type="caution">
    <text evidence="9">The sequence shown here is derived from an EMBL/GenBank/DDBJ whole genome shotgun (WGS) entry which is preliminary data.</text>
</comment>
<evidence type="ECO:0000256" key="4">
    <source>
        <dbReference type="ARBA" id="ARBA00022989"/>
    </source>
</evidence>
<dbReference type="PANTHER" id="PTHR33885">
    <property type="entry name" value="PHAGE SHOCK PROTEIN C"/>
    <property type="match status" value="1"/>
</dbReference>
<feature type="non-terminal residue" evidence="9">
    <location>
        <position position="1"/>
    </location>
</feature>
<keyword evidence="4 7" id="KW-1133">Transmembrane helix</keyword>
<feature type="transmembrane region" description="Helical" evidence="7">
    <location>
        <begin position="203"/>
        <end position="227"/>
    </location>
</feature>
<feature type="region of interest" description="Disordered" evidence="6">
    <location>
        <begin position="92"/>
        <end position="128"/>
    </location>
</feature>
<name>A0A2W5E3C0_9SPHI</name>
<evidence type="ECO:0000259" key="8">
    <source>
        <dbReference type="Pfam" id="PF04024"/>
    </source>
</evidence>
<feature type="transmembrane region" description="Helical" evidence="7">
    <location>
        <begin position="247"/>
        <end position="270"/>
    </location>
</feature>
<dbReference type="GO" id="GO:0005886">
    <property type="term" value="C:plasma membrane"/>
    <property type="evidence" value="ECO:0007669"/>
    <property type="project" value="UniProtKB-SubCell"/>
</dbReference>
<feature type="compositionally biased region" description="Basic and acidic residues" evidence="6">
    <location>
        <begin position="322"/>
        <end position="336"/>
    </location>
</feature>
<keyword evidence="5 7" id="KW-0472">Membrane</keyword>
<comment type="subcellular location">
    <subcellularLocation>
        <location evidence="1">Cell membrane</location>
        <topology evidence="1">Single-pass membrane protein</topology>
    </subcellularLocation>
</comment>
<evidence type="ECO:0000313" key="10">
    <source>
        <dbReference type="Proteomes" id="UP000249645"/>
    </source>
</evidence>
<evidence type="ECO:0000256" key="1">
    <source>
        <dbReference type="ARBA" id="ARBA00004162"/>
    </source>
</evidence>
<dbReference type="InterPro" id="IPR052027">
    <property type="entry name" value="PspC"/>
</dbReference>
<evidence type="ECO:0000313" key="9">
    <source>
        <dbReference type="EMBL" id="PZP37438.1"/>
    </source>
</evidence>
<feature type="transmembrane region" description="Helical" evidence="7">
    <location>
        <begin position="159"/>
        <end position="182"/>
    </location>
</feature>
<feature type="region of interest" description="Disordered" evidence="6">
    <location>
        <begin position="308"/>
        <end position="336"/>
    </location>
</feature>
<keyword evidence="3 7" id="KW-0812">Transmembrane</keyword>
<evidence type="ECO:0000256" key="6">
    <source>
        <dbReference type="SAM" id="MobiDB-lite"/>
    </source>
</evidence>
<dbReference type="InterPro" id="IPR007168">
    <property type="entry name" value="Phageshock_PspC_N"/>
</dbReference>
<evidence type="ECO:0000256" key="7">
    <source>
        <dbReference type="SAM" id="Phobius"/>
    </source>
</evidence>
<dbReference type="EMBL" id="QFOI01000807">
    <property type="protein sequence ID" value="PZP37438.1"/>
    <property type="molecule type" value="Genomic_DNA"/>
</dbReference>
<dbReference type="Proteomes" id="UP000249645">
    <property type="component" value="Unassembled WGS sequence"/>
</dbReference>
<feature type="non-terminal residue" evidence="9">
    <location>
        <position position="336"/>
    </location>
</feature>
<organism evidence="9 10">
    <name type="scientific">Pseudopedobacter saltans</name>
    <dbReference type="NCBI Taxonomy" id="151895"/>
    <lineage>
        <taxon>Bacteria</taxon>
        <taxon>Pseudomonadati</taxon>
        <taxon>Bacteroidota</taxon>
        <taxon>Sphingobacteriia</taxon>
        <taxon>Sphingobacteriales</taxon>
        <taxon>Sphingobacteriaceae</taxon>
        <taxon>Pseudopedobacter</taxon>
    </lineage>
</organism>
<gene>
    <name evidence="9" type="ORF">DI598_21175</name>
</gene>
<dbReference type="PANTHER" id="PTHR33885:SF3">
    <property type="entry name" value="PHAGE SHOCK PROTEIN C"/>
    <property type="match status" value="1"/>
</dbReference>
<keyword evidence="2" id="KW-1003">Cell membrane</keyword>
<accession>A0A2W5E3C0</accession>
<feature type="domain" description="Phage shock protein PspC N-terminal" evidence="8">
    <location>
        <begin position="192"/>
        <end position="269"/>
    </location>
</feature>
<evidence type="ECO:0000256" key="3">
    <source>
        <dbReference type="ARBA" id="ARBA00022692"/>
    </source>
</evidence>
<protein>
    <recommendedName>
        <fullName evidence="8">Phage shock protein PspC N-terminal domain-containing protein</fullName>
    </recommendedName>
</protein>
<dbReference type="AlphaFoldDB" id="A0A2W5E3C0"/>